<gene>
    <name evidence="8" type="ORF">DDE83_007695</name>
</gene>
<dbReference type="Pfam" id="PF00394">
    <property type="entry name" value="Cu-oxidase"/>
    <property type="match status" value="1"/>
</dbReference>
<keyword evidence="3 6" id="KW-0732">Signal</keyword>
<evidence type="ECO:0000256" key="2">
    <source>
        <dbReference type="ARBA" id="ARBA00022723"/>
    </source>
</evidence>
<comment type="similarity">
    <text evidence="1">Belongs to the multicopper oxidase family.</text>
</comment>
<evidence type="ECO:0000256" key="6">
    <source>
        <dbReference type="SAM" id="SignalP"/>
    </source>
</evidence>
<dbReference type="GO" id="GO:0033573">
    <property type="term" value="C:high-affinity iron permease complex"/>
    <property type="evidence" value="ECO:0007669"/>
    <property type="project" value="TreeGrafter"/>
</dbReference>
<dbReference type="SUPFAM" id="SSF49503">
    <property type="entry name" value="Cupredoxins"/>
    <property type="match status" value="3"/>
</dbReference>
<dbReference type="PANTHER" id="PTHR11709">
    <property type="entry name" value="MULTI-COPPER OXIDASE"/>
    <property type="match status" value="1"/>
</dbReference>
<dbReference type="PANTHER" id="PTHR11709:SF361">
    <property type="entry name" value="IRON TRANSPORT MULTICOPPER OXIDASE FET3"/>
    <property type="match status" value="1"/>
</dbReference>
<dbReference type="Gene3D" id="2.60.40.420">
    <property type="entry name" value="Cupredoxins - blue copper proteins"/>
    <property type="match status" value="3"/>
</dbReference>
<proteinExistence type="inferred from homology"/>
<feature type="chain" id="PRO_5016950354" evidence="6">
    <location>
        <begin position="20"/>
        <end position="990"/>
    </location>
</feature>
<dbReference type="PROSITE" id="PS50280">
    <property type="entry name" value="SET"/>
    <property type="match status" value="1"/>
</dbReference>
<protein>
    <submittedName>
        <fullName evidence="8">Multicopper oxidase</fullName>
    </submittedName>
</protein>
<dbReference type="InterPro" id="IPR001117">
    <property type="entry name" value="Cu-oxidase_2nd"/>
</dbReference>
<dbReference type="Pfam" id="PF00856">
    <property type="entry name" value="SET"/>
    <property type="match status" value="1"/>
</dbReference>
<dbReference type="InterPro" id="IPR008972">
    <property type="entry name" value="Cupredoxin"/>
</dbReference>
<evidence type="ECO:0000256" key="1">
    <source>
        <dbReference type="ARBA" id="ARBA00010609"/>
    </source>
</evidence>
<dbReference type="InterPro" id="IPR033138">
    <property type="entry name" value="Cu_oxidase_CS"/>
</dbReference>
<dbReference type="InterPro" id="IPR011707">
    <property type="entry name" value="Cu-oxidase-like_N"/>
</dbReference>
<keyword evidence="4" id="KW-0560">Oxidoreductase</keyword>
<dbReference type="Gene3D" id="2.170.270.10">
    <property type="entry name" value="SET domain"/>
    <property type="match status" value="1"/>
</dbReference>
<dbReference type="PROSITE" id="PS00080">
    <property type="entry name" value="MULTICOPPER_OXIDASE2"/>
    <property type="match status" value="1"/>
</dbReference>
<dbReference type="Proteomes" id="UP000249619">
    <property type="component" value="Unassembled WGS sequence"/>
</dbReference>
<comment type="caution">
    <text evidence="8">The sequence shown here is derived from an EMBL/GenBank/DDBJ whole genome shotgun (WGS) entry which is preliminary data.</text>
</comment>
<accession>A0A364MVC2</accession>
<evidence type="ECO:0000256" key="4">
    <source>
        <dbReference type="ARBA" id="ARBA00023002"/>
    </source>
</evidence>
<evidence type="ECO:0000256" key="5">
    <source>
        <dbReference type="ARBA" id="ARBA00023008"/>
    </source>
</evidence>
<dbReference type="SUPFAM" id="SSF82199">
    <property type="entry name" value="SET domain"/>
    <property type="match status" value="1"/>
</dbReference>
<dbReference type="EMBL" id="QGDH01000147">
    <property type="protein sequence ID" value="RAR04759.1"/>
    <property type="molecule type" value="Genomic_DNA"/>
</dbReference>
<name>A0A364MVC2_STELY</name>
<evidence type="ECO:0000256" key="3">
    <source>
        <dbReference type="ARBA" id="ARBA00022729"/>
    </source>
</evidence>
<dbReference type="GO" id="GO:0010106">
    <property type="term" value="P:cellular response to iron ion starvation"/>
    <property type="evidence" value="ECO:0007669"/>
    <property type="project" value="TreeGrafter"/>
</dbReference>
<dbReference type="PROSITE" id="PS00079">
    <property type="entry name" value="MULTICOPPER_OXIDASE1"/>
    <property type="match status" value="1"/>
</dbReference>
<evidence type="ECO:0000259" key="7">
    <source>
        <dbReference type="PROSITE" id="PS50280"/>
    </source>
</evidence>
<dbReference type="InterPro" id="IPR001214">
    <property type="entry name" value="SET_dom"/>
</dbReference>
<keyword evidence="5" id="KW-0186">Copper</keyword>
<feature type="signal peptide" evidence="6">
    <location>
        <begin position="1"/>
        <end position="19"/>
    </location>
</feature>
<dbReference type="CDD" id="cd13851">
    <property type="entry name" value="CuRO_1_Fet3p"/>
    <property type="match status" value="1"/>
</dbReference>
<dbReference type="CDD" id="cd13877">
    <property type="entry name" value="CuRO_2_Fet3p_like"/>
    <property type="match status" value="1"/>
</dbReference>
<dbReference type="GO" id="GO:0004322">
    <property type="term" value="F:ferroxidase activity"/>
    <property type="evidence" value="ECO:0007669"/>
    <property type="project" value="TreeGrafter"/>
</dbReference>
<dbReference type="InterPro" id="IPR046341">
    <property type="entry name" value="SET_dom_sf"/>
</dbReference>
<organism evidence="8 9">
    <name type="scientific">Stemphylium lycopersici</name>
    <name type="common">Tomato gray leaf spot disease fungus</name>
    <name type="synonym">Thyrospora lycopersici</name>
    <dbReference type="NCBI Taxonomy" id="183478"/>
    <lineage>
        <taxon>Eukaryota</taxon>
        <taxon>Fungi</taxon>
        <taxon>Dikarya</taxon>
        <taxon>Ascomycota</taxon>
        <taxon>Pezizomycotina</taxon>
        <taxon>Dothideomycetes</taxon>
        <taxon>Pleosporomycetidae</taxon>
        <taxon>Pleosporales</taxon>
        <taxon>Pleosporineae</taxon>
        <taxon>Pleosporaceae</taxon>
        <taxon>Stemphylium</taxon>
    </lineage>
</organism>
<dbReference type="Pfam" id="PF07732">
    <property type="entry name" value="Cu-oxidase_3"/>
    <property type="match status" value="1"/>
</dbReference>
<dbReference type="InterPro" id="IPR002355">
    <property type="entry name" value="Cu_oxidase_Cu_BS"/>
</dbReference>
<dbReference type="AlphaFoldDB" id="A0A364MVC2"/>
<dbReference type="InterPro" id="IPR044130">
    <property type="entry name" value="CuRO_2_Fet3-like"/>
</dbReference>
<dbReference type="GO" id="GO:0005507">
    <property type="term" value="F:copper ion binding"/>
    <property type="evidence" value="ECO:0007669"/>
    <property type="project" value="InterPro"/>
</dbReference>
<evidence type="ECO:0000313" key="9">
    <source>
        <dbReference type="Proteomes" id="UP000249619"/>
    </source>
</evidence>
<feature type="domain" description="SET" evidence="7">
    <location>
        <begin position="689"/>
        <end position="833"/>
    </location>
</feature>
<reference evidence="9" key="1">
    <citation type="submission" date="2018-05" db="EMBL/GenBank/DDBJ databases">
        <title>Draft genome sequence of Stemphylium lycopersici strain CIDEFI 213.</title>
        <authorList>
            <person name="Medina R."/>
            <person name="Franco M.E.E."/>
            <person name="Lucentini C.G."/>
            <person name="Saparrat M.C.N."/>
            <person name="Balatti P.A."/>
        </authorList>
    </citation>
    <scope>NUCLEOTIDE SEQUENCE [LARGE SCALE GENOMIC DNA]</scope>
    <source>
        <strain evidence="9">CIDEFI 213</strain>
    </source>
</reference>
<keyword evidence="2" id="KW-0479">Metal-binding</keyword>
<dbReference type="CDD" id="cd20071">
    <property type="entry name" value="SET_SMYD"/>
    <property type="match status" value="1"/>
</dbReference>
<sequence>MLGLSKVAILSVYAAVAYAKTVSYDFTVGYVTAAPDGFERQVIGINGQWPIPTMECNVGDTVVVTVHNDLPDQTTSLHFHGIWQTGTQVNDGPSGITQCPIRPGQSYTYTFVANPAGTHWYHAHEKGQYPDGLRGKFIVHDRAWEKSLKIDDQIYLSMSDWYHRSMPDMIDDYMSPDNTNGDFDSPDSFLFNDTNKPFDLRLQKGKRYLLRIVNTAAVACGQFHIDNYTMSVVETDGVQIQPKDANTILLCAGQSYAVIVTGQEDPKGASNWVAKMRSDMLTRPPPSDDAITVIGKLVYSLIDDILNDDIFNTVSRKLTPSWKATDMFDDFSVKPLDGQKLLTPVDNNIVLTTNQTYFEGIGTRTPLNAQPWVPPRVPSLYTALTTHSTDAATYGPGINPWIVTSGEVVQIHMENPHQYPHPMHLHGHIFQIVAKGEGDWDGNESIMPEVPSKRDGLVVPAYGYAVIRFKANNPGVWFFHCHIDFHLVAGMAATIVESPELISGSVPAAGKALCDAGNFKSSGNCAGKKGAISALAANDQCNNTIVSFGILGGAFALSNDKVNTVGQHPLLEQACPSNHIFQHGECLPAAYDHSSTKALFQSNTSHPGQNLDESRNLASHTSDFPWTFWPECFSNENTTEPFCVFTDQNFASGRGIFIVTTETFAYAMRNKDAFKRPESLSRMNQYSNPPFYQHEFPGKGRGLVANKSLQRGDEIFASTPILITDPDLYELSDTERLALLHRGVSTLPPASQALFWELMGHSNGDAVDDRIFTNNFEVHMDGISQSALFPEIAMLNHDCRPNAAYFFDERTLTHYVHAIRPIYPGEEITITYINNENPREKRMSVLRRNWGFQCKCSACTAHASLAAESDARLKDIASLQAILNDWTAASSAEPAMAEFLVSLYRQERLDAGLATAYQHAAEVYSSFGRRWEAMRYARLSVEMSMLDKGFMDRDVAAMKKMVKNPEMSWSWRKRVGGESGGCRCGGGHSR</sequence>
<evidence type="ECO:0000313" key="8">
    <source>
        <dbReference type="EMBL" id="RAR04759.1"/>
    </source>
</evidence>
<keyword evidence="9" id="KW-1185">Reference proteome</keyword>
<dbReference type="InterPro" id="IPR045087">
    <property type="entry name" value="Cu-oxidase_fam"/>
</dbReference>
<dbReference type="GO" id="GO:0033215">
    <property type="term" value="P:reductive iron assimilation"/>
    <property type="evidence" value="ECO:0007669"/>
    <property type="project" value="TreeGrafter"/>
</dbReference>
<dbReference type="STRING" id="183478.A0A364MVC2"/>
<dbReference type="Pfam" id="PF07731">
    <property type="entry name" value="Cu-oxidase_2"/>
    <property type="match status" value="1"/>
</dbReference>
<dbReference type="InterPro" id="IPR011706">
    <property type="entry name" value="Cu-oxidase_C"/>
</dbReference>
<dbReference type="SMART" id="SM00317">
    <property type="entry name" value="SET"/>
    <property type="match status" value="1"/>
</dbReference>